<keyword evidence="1" id="KW-1133">Transmembrane helix</keyword>
<proteinExistence type="predicted"/>
<organism evidence="2 3">
    <name type="scientific">Ichthyophthirius multifiliis</name>
    <name type="common">White spot disease agent</name>
    <name type="synonym">Ich</name>
    <dbReference type="NCBI Taxonomy" id="5932"/>
    <lineage>
        <taxon>Eukaryota</taxon>
        <taxon>Sar</taxon>
        <taxon>Alveolata</taxon>
        <taxon>Ciliophora</taxon>
        <taxon>Intramacronucleata</taxon>
        <taxon>Oligohymenophorea</taxon>
        <taxon>Hymenostomatida</taxon>
        <taxon>Ophryoglenina</taxon>
        <taxon>Ichthyophthirius</taxon>
    </lineage>
</organism>
<dbReference type="RefSeq" id="XP_004035839.1">
    <property type="nucleotide sequence ID" value="XM_004035791.1"/>
</dbReference>
<keyword evidence="3" id="KW-1185">Reference proteome</keyword>
<evidence type="ECO:0000313" key="3">
    <source>
        <dbReference type="Proteomes" id="UP000008983"/>
    </source>
</evidence>
<keyword evidence="1" id="KW-0812">Transmembrane</keyword>
<evidence type="ECO:0000256" key="1">
    <source>
        <dbReference type="SAM" id="Phobius"/>
    </source>
</evidence>
<feature type="transmembrane region" description="Helical" evidence="1">
    <location>
        <begin position="48"/>
        <end position="67"/>
    </location>
</feature>
<reference evidence="2 3" key="1">
    <citation type="submission" date="2011-07" db="EMBL/GenBank/DDBJ databases">
        <authorList>
            <person name="Coyne R."/>
            <person name="Brami D."/>
            <person name="Johnson J."/>
            <person name="Hostetler J."/>
            <person name="Hannick L."/>
            <person name="Clark T."/>
            <person name="Cassidy-Hanley D."/>
            <person name="Inman J."/>
        </authorList>
    </citation>
    <scope>NUCLEOTIDE SEQUENCE [LARGE SCALE GENOMIC DNA]</scope>
    <source>
        <strain evidence="2 3">G5</strain>
    </source>
</reference>
<dbReference type="Proteomes" id="UP000008983">
    <property type="component" value="Unassembled WGS sequence"/>
</dbReference>
<keyword evidence="1" id="KW-0472">Membrane</keyword>
<dbReference type="GeneID" id="14908514"/>
<feature type="transmembrane region" description="Helical" evidence="1">
    <location>
        <begin position="102"/>
        <end position="122"/>
    </location>
</feature>
<dbReference type="AlphaFoldDB" id="G0QR02"/>
<dbReference type="InParanoid" id="G0QR02"/>
<protein>
    <recommendedName>
        <fullName evidence="4">Transmembrane protein</fullName>
    </recommendedName>
</protein>
<dbReference type="EMBL" id="GL983702">
    <property type="protein sequence ID" value="EGR32353.1"/>
    <property type="molecule type" value="Genomic_DNA"/>
</dbReference>
<accession>G0QR02</accession>
<feature type="transmembrane region" description="Helical" evidence="1">
    <location>
        <begin position="21"/>
        <end position="42"/>
    </location>
</feature>
<gene>
    <name evidence="2" type="ORF">IMG5_086490</name>
</gene>
<evidence type="ECO:0008006" key="4">
    <source>
        <dbReference type="Google" id="ProtNLM"/>
    </source>
</evidence>
<evidence type="ECO:0000313" key="2">
    <source>
        <dbReference type="EMBL" id="EGR32353.1"/>
    </source>
</evidence>
<name>G0QR02_ICHMU</name>
<sequence length="124" mass="14624">MARIACISLQIFKFILRTFRFALILVQVSILLAINFITTESIKQIESLKAFCTFIRLFTIQTIRITWQTISLRIGKKRLITFKFTLLILSQKIILFTRYTFALFYTFFTIQVTQVAFLCTSFQI</sequence>